<dbReference type="Gene3D" id="3.30.420.40">
    <property type="match status" value="2"/>
</dbReference>
<dbReference type="OrthoDB" id="5173286at2"/>
<feature type="compositionally biased region" description="Low complexity" evidence="4">
    <location>
        <begin position="693"/>
        <end position="705"/>
    </location>
</feature>
<evidence type="ECO:0000256" key="1">
    <source>
        <dbReference type="ARBA" id="ARBA00022741"/>
    </source>
</evidence>
<evidence type="ECO:0000313" key="5">
    <source>
        <dbReference type="EMBL" id="ORA74140.1"/>
    </source>
</evidence>
<evidence type="ECO:0000313" key="6">
    <source>
        <dbReference type="Proteomes" id="UP000192801"/>
    </source>
</evidence>
<feature type="region of interest" description="Disordered" evidence="4">
    <location>
        <begin position="600"/>
        <end position="713"/>
    </location>
</feature>
<dbReference type="PANTHER" id="PTHR42749">
    <property type="entry name" value="CELL SHAPE-DETERMINING PROTEIN MREB"/>
    <property type="match status" value="1"/>
</dbReference>
<dbReference type="Pfam" id="PF00012">
    <property type="entry name" value="HSP70"/>
    <property type="match status" value="1"/>
</dbReference>
<comment type="caution">
    <text evidence="5">The sequence shown here is derived from an EMBL/GenBank/DDBJ whole genome shotgun (WGS) entry which is preliminary data.</text>
</comment>
<feature type="compositionally biased region" description="Pro residues" evidence="4">
    <location>
        <begin position="620"/>
        <end position="658"/>
    </location>
</feature>
<gene>
    <name evidence="5" type="ORF">BST26_00765</name>
</gene>
<dbReference type="EMBL" id="MVHS01000001">
    <property type="protein sequence ID" value="ORA74140.1"/>
    <property type="molecule type" value="Genomic_DNA"/>
</dbReference>
<sequence length="713" mass="71230">MADVPGIGLSVGATRLAAVTAERGITGDAVRRLPGGFGERCSSASTRSAADSGGVGAEGAGAAPIGGFVDRVGDPIAVIDERGGAHRAEDLLAGALRDIADVALGGRRRPPGLAISLPGHWSPAAVTALRHALPRYFDGTPPVLLPDYAAAVAALIRRPGLPTHGIIALCDIGGSGTSLTLLDADNGYRRVGETRRSGEFGGDLVDRTVLTHVLDALPGRLDATATSAIGTLGELRRECRDAKHRLSAATVTAVTAHLPGGPAELRLTRAELDELTAPGLRRLLDEMESLLTDHGIGPSRLAAVATVGGMAAMPAVTTALSQRLRVPVITAPAPALTAATGAALRAVRNPAAEAATALQSAAVAPAVAPATELANAAPVLALAWSECDDAPEPVPFTGEIDLAALDADIDDADSYGPDVDREPAEAGENRTTARPLIAFDPVPEPPAVPDTRRRHPVLTALVAAALIAGGISGVAVALTYTSSESSTATQAAPVTAAPAASPAPQADAPTMAPVATPVAQTGTAPVAPTVAAPAAPVAEAPQVVQGPVVQVNNQRPIAAAPAPEPAAAPAEIPAPAVDPVAVPFPVPSLQIPDLTLGLPILGDGLPRGNQPSQPREAPASPTPSPTSPAPSPKPSPEPSSPKPAPSSPSPTPKSPEPSAPSSTATPPSPTHSAPAPSPSPAPKRQEPEPQEPAPSAGSPASTANPDARGHHGQ</sequence>
<dbReference type="InterPro" id="IPR013126">
    <property type="entry name" value="Hsp_70_fam"/>
</dbReference>
<dbReference type="SUPFAM" id="SSF53067">
    <property type="entry name" value="Actin-like ATPase domain"/>
    <property type="match status" value="1"/>
</dbReference>
<dbReference type="AlphaFoldDB" id="A0A1X0DQI3"/>
<accession>A0A1X0DQI3</accession>
<dbReference type="InterPro" id="IPR043129">
    <property type="entry name" value="ATPase_NBD"/>
</dbReference>
<keyword evidence="3" id="KW-0143">Chaperone</keyword>
<evidence type="ECO:0000256" key="4">
    <source>
        <dbReference type="SAM" id="MobiDB-lite"/>
    </source>
</evidence>
<protein>
    <recommendedName>
        <fullName evidence="7">Molecular chaperone</fullName>
    </recommendedName>
</protein>
<dbReference type="PANTHER" id="PTHR42749:SF1">
    <property type="entry name" value="CELL SHAPE-DETERMINING PROTEIN MREB"/>
    <property type="match status" value="1"/>
</dbReference>
<organism evidence="5 6">
    <name type="scientific">Mycolicibacterium insubricum</name>
    <dbReference type="NCBI Taxonomy" id="444597"/>
    <lineage>
        <taxon>Bacteria</taxon>
        <taxon>Bacillati</taxon>
        <taxon>Actinomycetota</taxon>
        <taxon>Actinomycetes</taxon>
        <taxon>Mycobacteriales</taxon>
        <taxon>Mycobacteriaceae</taxon>
        <taxon>Mycolicibacterium</taxon>
    </lineage>
</organism>
<dbReference type="RefSeq" id="WP_083028895.1">
    <property type="nucleotide sequence ID" value="NZ_AP022618.1"/>
</dbReference>
<keyword evidence="6" id="KW-1185">Reference proteome</keyword>
<feature type="compositionally biased region" description="Low complexity" evidence="4">
    <location>
        <begin position="659"/>
        <end position="674"/>
    </location>
</feature>
<evidence type="ECO:0000256" key="3">
    <source>
        <dbReference type="ARBA" id="ARBA00023186"/>
    </source>
</evidence>
<dbReference type="Gene3D" id="3.90.640.10">
    <property type="entry name" value="Actin, Chain A, domain 4"/>
    <property type="match status" value="1"/>
</dbReference>
<proteinExistence type="predicted"/>
<name>A0A1X0DQI3_9MYCO</name>
<dbReference type="Proteomes" id="UP000192801">
    <property type="component" value="Unassembled WGS sequence"/>
</dbReference>
<dbReference type="GO" id="GO:0140662">
    <property type="term" value="F:ATP-dependent protein folding chaperone"/>
    <property type="evidence" value="ECO:0007669"/>
    <property type="project" value="InterPro"/>
</dbReference>
<dbReference type="STRING" id="444597.BST26_00765"/>
<reference evidence="5 6" key="1">
    <citation type="submission" date="2016-12" db="EMBL/GenBank/DDBJ databases">
        <title>The new phylogeny of genus Mycobacterium.</title>
        <authorList>
            <person name="Tortoli E."/>
            <person name="Trovato A."/>
            <person name="Cirillo D.M."/>
        </authorList>
    </citation>
    <scope>NUCLEOTIDE SEQUENCE [LARGE SCALE GENOMIC DNA]</scope>
    <source>
        <strain evidence="5 6">DSM 45130</strain>
    </source>
</reference>
<dbReference type="PRINTS" id="PR01217">
    <property type="entry name" value="PRICHEXTENSN"/>
</dbReference>
<dbReference type="GO" id="GO:0005524">
    <property type="term" value="F:ATP binding"/>
    <property type="evidence" value="ECO:0007669"/>
    <property type="project" value="UniProtKB-KW"/>
</dbReference>
<keyword evidence="1" id="KW-0547">Nucleotide-binding</keyword>
<evidence type="ECO:0000256" key="2">
    <source>
        <dbReference type="ARBA" id="ARBA00022840"/>
    </source>
</evidence>
<keyword evidence="2" id="KW-0067">ATP-binding</keyword>
<evidence type="ECO:0008006" key="7">
    <source>
        <dbReference type="Google" id="ProtNLM"/>
    </source>
</evidence>